<dbReference type="Pfam" id="PF05708">
    <property type="entry name" value="Peptidase_C92"/>
    <property type="match status" value="1"/>
</dbReference>
<keyword evidence="2" id="KW-1185">Reference proteome</keyword>
<accession>A0A0S2HYH6</accession>
<evidence type="ECO:0000313" key="2">
    <source>
        <dbReference type="Proteomes" id="UP000064893"/>
    </source>
</evidence>
<dbReference type="SUPFAM" id="SSF54001">
    <property type="entry name" value="Cysteine proteinases"/>
    <property type="match status" value="1"/>
</dbReference>
<dbReference type="InterPro" id="IPR024453">
    <property type="entry name" value="Peptidase_C92"/>
</dbReference>
<dbReference type="EMBL" id="CP013118">
    <property type="protein sequence ID" value="ALO15080.1"/>
    <property type="molecule type" value="Genomic_DNA"/>
</dbReference>
<dbReference type="RefSeq" id="WP_057952571.1">
    <property type="nucleotide sequence ID" value="NZ_CP013118.1"/>
</dbReference>
<dbReference type="InterPro" id="IPR038765">
    <property type="entry name" value="Papain-like_cys_pep_sf"/>
</dbReference>
<evidence type="ECO:0000313" key="1">
    <source>
        <dbReference type="EMBL" id="ALO15080.1"/>
    </source>
</evidence>
<evidence type="ECO:0008006" key="3">
    <source>
        <dbReference type="Google" id="ProtNLM"/>
    </source>
</evidence>
<sequence>MNPIFIILAMLAFWEISAVTSLDSFRIANCDDDFSALPALNEGDLVFRRGKSIESYVVLAADGSVRYSHIGIAHIKEDSGCVILHAVPAENKADNTVKMEPLKAFWHYKNASAGAIFRIKLNASQKEKISGYIDRVHNARVEFDDAYDLHDSSKLYCTELVRNAYRGCGIDILAGNMDSLIFPRRIPIIFPGTILKNSKIQHIYSFPNN</sequence>
<gene>
    <name evidence="1" type="ORF">L21SP5_01430</name>
</gene>
<name>A0A0S2HYH6_9BACT</name>
<dbReference type="Gene3D" id="3.90.1720.10">
    <property type="entry name" value="endopeptidase domain like (from Nostoc punctiforme)"/>
    <property type="match status" value="1"/>
</dbReference>
<dbReference type="OrthoDB" id="1148539at2"/>
<organism evidence="1 2">
    <name type="scientific">Salinivirga cyanobacteriivorans</name>
    <dbReference type="NCBI Taxonomy" id="1307839"/>
    <lineage>
        <taxon>Bacteria</taxon>
        <taxon>Pseudomonadati</taxon>
        <taxon>Bacteroidota</taxon>
        <taxon>Bacteroidia</taxon>
        <taxon>Bacteroidales</taxon>
        <taxon>Salinivirgaceae</taxon>
        <taxon>Salinivirga</taxon>
    </lineage>
</organism>
<dbReference type="Proteomes" id="UP000064893">
    <property type="component" value="Chromosome"/>
</dbReference>
<dbReference type="STRING" id="1307839.L21SP5_01430"/>
<reference evidence="1 2" key="1">
    <citation type="submission" date="2015-11" db="EMBL/GenBank/DDBJ databases">
        <title>Description and complete genome sequence of a novel strain predominating in hypersaline microbial mats and representing a new family of the Bacteriodetes phylum.</title>
        <authorList>
            <person name="Spring S."/>
            <person name="Bunk B."/>
            <person name="Sproer C."/>
            <person name="Klenk H.-P."/>
        </authorList>
    </citation>
    <scope>NUCLEOTIDE SEQUENCE [LARGE SCALE GENOMIC DNA]</scope>
    <source>
        <strain evidence="1 2">L21-Spi-D4</strain>
    </source>
</reference>
<proteinExistence type="predicted"/>
<dbReference type="AlphaFoldDB" id="A0A0S2HYH6"/>
<dbReference type="KEGG" id="blq:L21SP5_01430"/>
<protein>
    <recommendedName>
        <fullName evidence="3">Permuted papain-like amidase YaeF/Yiix C92 family enzyme</fullName>
    </recommendedName>
</protein>